<keyword evidence="2" id="KW-1185">Reference proteome</keyword>
<sequence>MKINSKISNVVWDIKTKELNKQDILFIENFNPTIYHNDVDCYLWSLDEKLPSGVWLENIKFNNEITEAKAIVL</sequence>
<gene>
    <name evidence="1" type="ORF">CDIF1296T_phi165</name>
</gene>
<proteinExistence type="predicted"/>
<reference evidence="1 2" key="1">
    <citation type="journal article" date="2015" name="Genome Announc.">
        <title>Complete Genome Sequence of the Novel Temperate Clostridium difficile Phage phiCDIF1296T.</title>
        <authorList>
            <person name="Wittmann J."/>
            <person name="Riedel T."/>
            <person name="Bunk B."/>
            <person name="Sproer C."/>
            <person name="Gronow S."/>
            <person name="Overmann J."/>
        </authorList>
    </citation>
    <scope>NUCLEOTIDE SEQUENCE [LARGE SCALE GENOMIC DNA]</scope>
    <source>
        <strain evidence="2">ATCC 9689 / DSM 1296 / BCRC 10642 / JCM 1296 / NCIMB 10666 / NCTC 11209 / 90556-M6S</strain>
    </source>
</reference>
<evidence type="ECO:0000313" key="1">
    <source>
        <dbReference type="EMBL" id="AKP44839.1"/>
    </source>
</evidence>
<protein>
    <submittedName>
        <fullName evidence="1">Uncharacterized protein</fullName>
    </submittedName>
</protein>
<evidence type="ECO:0000313" key="2">
    <source>
        <dbReference type="Proteomes" id="UP001510562"/>
    </source>
</evidence>
<name>A0ACA7UP63_CLODI</name>
<dbReference type="Proteomes" id="UP001510562">
    <property type="component" value="Chromosome"/>
</dbReference>
<organism evidence="1 2">
    <name type="scientific">Clostridioides difficile ATCC 9689 = DSM 1296</name>
    <dbReference type="NCBI Taxonomy" id="1121308"/>
    <lineage>
        <taxon>Bacteria</taxon>
        <taxon>Bacillati</taxon>
        <taxon>Bacillota</taxon>
        <taxon>Clostridia</taxon>
        <taxon>Peptostreptococcales</taxon>
        <taxon>Peptostreptococcaceae</taxon>
        <taxon>Clostridioides</taxon>
    </lineage>
</organism>
<dbReference type="EMBL" id="CP011970">
    <property type="protein sequence ID" value="AKP44839.1"/>
    <property type="molecule type" value="Genomic_DNA"/>
</dbReference>
<accession>A0ACA7UP63</accession>